<sequence length="718" mass="79798">MYLLFVLDFSATHQLLLSIINSMGLGQICAGFLQPKRECLRYLSHVIGENVVALRISSTGKEKRGFILLSFVSREGIDCSKGVREDHGGLGKPASGGCRKNWWPRGEPASTFKKAKRSRKPTGSQVPLKKRLDPIEKDDDRDSQGDDDGYEDDERRGGSSDESDVGSDLYKGEEDRENLAQMTELEREYILSERATRRDDLKLKETVRAKQTGKKSEPVKETTPPPRLRSSARSADRAAAKDDALNELRLKRKKQQDPEGHWRSRDAARGGSSGRGSSPVERRGILPASPSSSSQSESQSGSHSRDDGSTGDSDDDRADDGRERPLFEDIKNITIRRSKLAKWFMEPFFEELIVGCFVRVGIGMSRSGKSIYRLCLVRNVDATDPNRQYKLENKSTYKYLNCVWGNDSSAARWQMARVSDSTPLLEEFNDWVREVERSGGKMPTRQDVLQKREAIQKTNTFVYSAATVKQMLQEKKSASSRPMNIAAEKQRLRRELDVAESRRDEAEVERLLARLKELEAMSRQVKQKDSKAVRLEEMNKKNRAENFKNASEMKPVNTSLKAGEAGYDPFSRRWTRSMNYYVSKPGGGDETAESANGNATSAGTGLGGNVVGEVRARAEAGIAATVAALEAAADAGKLVDTNAPVDQGTESNTLHDFELPISLTGLQKFGGPHGAHAGFLARKQRIEATVGCRVPENDGRRHALTLTVSDYKRRRGLL</sequence>
<dbReference type="SUPFAM" id="SSF159042">
    <property type="entry name" value="Plus3-like"/>
    <property type="match status" value="1"/>
</dbReference>
<comment type="caution">
    <text evidence="8">The sequence shown here is derived from an EMBL/GenBank/DDBJ whole genome shotgun (WGS) entry which is preliminary data.</text>
</comment>
<dbReference type="AlphaFoldDB" id="A0A9Q0KTL2"/>
<evidence type="ECO:0000256" key="5">
    <source>
        <dbReference type="SAM" id="Coils"/>
    </source>
</evidence>
<keyword evidence="9" id="KW-1185">Reference proteome</keyword>
<evidence type="ECO:0000313" key="8">
    <source>
        <dbReference type="EMBL" id="KAJ4976472.1"/>
    </source>
</evidence>
<feature type="coiled-coil region" evidence="5">
    <location>
        <begin position="489"/>
        <end position="538"/>
    </location>
</feature>
<keyword evidence="3" id="KW-0804">Transcription</keyword>
<evidence type="ECO:0000256" key="4">
    <source>
        <dbReference type="ARBA" id="ARBA00023242"/>
    </source>
</evidence>
<feature type="compositionally biased region" description="Low complexity" evidence="6">
    <location>
        <begin position="289"/>
        <end position="302"/>
    </location>
</feature>
<keyword evidence="4" id="KW-0539">Nucleus</keyword>
<comment type="subcellular location">
    <subcellularLocation>
        <location evidence="1">Nucleus</location>
    </subcellularLocation>
</comment>
<evidence type="ECO:0000259" key="7">
    <source>
        <dbReference type="PROSITE" id="PS51360"/>
    </source>
</evidence>
<dbReference type="PANTHER" id="PTHR13115:SF8">
    <property type="entry name" value="RNA POLYMERASE-ASSOCIATED PROTEIN RTF1 HOMOLOG"/>
    <property type="match status" value="1"/>
</dbReference>
<keyword evidence="5" id="KW-0175">Coiled coil</keyword>
<feature type="domain" description="Plus3" evidence="7">
    <location>
        <begin position="324"/>
        <end position="460"/>
    </location>
</feature>
<feature type="region of interest" description="Disordered" evidence="6">
    <location>
        <begin position="82"/>
        <end position="323"/>
    </location>
</feature>
<evidence type="ECO:0000256" key="3">
    <source>
        <dbReference type="ARBA" id="ARBA00023163"/>
    </source>
</evidence>
<feature type="compositionally biased region" description="Basic and acidic residues" evidence="6">
    <location>
        <begin position="130"/>
        <end position="144"/>
    </location>
</feature>
<organism evidence="8 9">
    <name type="scientific">Protea cynaroides</name>
    <dbReference type="NCBI Taxonomy" id="273540"/>
    <lineage>
        <taxon>Eukaryota</taxon>
        <taxon>Viridiplantae</taxon>
        <taxon>Streptophyta</taxon>
        <taxon>Embryophyta</taxon>
        <taxon>Tracheophyta</taxon>
        <taxon>Spermatophyta</taxon>
        <taxon>Magnoliopsida</taxon>
        <taxon>Proteales</taxon>
        <taxon>Proteaceae</taxon>
        <taxon>Protea</taxon>
    </lineage>
</organism>
<name>A0A9Q0KTL2_9MAGN</name>
<dbReference type="InterPro" id="IPR004343">
    <property type="entry name" value="Plus-3_dom"/>
</dbReference>
<dbReference type="GO" id="GO:1990269">
    <property type="term" value="F:RNA polymerase II C-terminal domain phosphoserine binding"/>
    <property type="evidence" value="ECO:0007669"/>
    <property type="project" value="TreeGrafter"/>
</dbReference>
<evidence type="ECO:0000256" key="1">
    <source>
        <dbReference type="ARBA" id="ARBA00004123"/>
    </source>
</evidence>
<dbReference type="InterPro" id="IPR036128">
    <property type="entry name" value="Plus3-like_sf"/>
</dbReference>
<feature type="compositionally biased region" description="Basic and acidic residues" evidence="6">
    <location>
        <begin position="170"/>
        <end position="220"/>
    </location>
</feature>
<proteinExistence type="predicted"/>
<accession>A0A9Q0KTL2</accession>
<dbReference type="PANTHER" id="PTHR13115">
    <property type="entry name" value="RNA POLYMERASE-ASSOCIATED PROTEIN RTF1 HOMOLOG"/>
    <property type="match status" value="1"/>
</dbReference>
<dbReference type="PROSITE" id="PS51360">
    <property type="entry name" value="PLUS3"/>
    <property type="match status" value="1"/>
</dbReference>
<dbReference type="EMBL" id="JAMYWD010000003">
    <property type="protein sequence ID" value="KAJ4976472.1"/>
    <property type="molecule type" value="Genomic_DNA"/>
</dbReference>
<dbReference type="GO" id="GO:0016593">
    <property type="term" value="C:Cdc73/Paf1 complex"/>
    <property type="evidence" value="ECO:0007669"/>
    <property type="project" value="TreeGrafter"/>
</dbReference>
<dbReference type="OrthoDB" id="166375at2759"/>
<reference evidence="8" key="1">
    <citation type="journal article" date="2023" name="Plant J.">
        <title>The genome of the king protea, Protea cynaroides.</title>
        <authorList>
            <person name="Chang J."/>
            <person name="Duong T.A."/>
            <person name="Schoeman C."/>
            <person name="Ma X."/>
            <person name="Roodt D."/>
            <person name="Barker N."/>
            <person name="Li Z."/>
            <person name="Van de Peer Y."/>
            <person name="Mizrachi E."/>
        </authorList>
    </citation>
    <scope>NUCLEOTIDE SEQUENCE</scope>
    <source>
        <tissue evidence="8">Young leaves</tissue>
    </source>
</reference>
<dbReference type="SMART" id="SM00719">
    <property type="entry name" value="Plus3"/>
    <property type="match status" value="1"/>
</dbReference>
<evidence type="ECO:0000256" key="2">
    <source>
        <dbReference type="ARBA" id="ARBA00023015"/>
    </source>
</evidence>
<dbReference type="Proteomes" id="UP001141806">
    <property type="component" value="Unassembled WGS sequence"/>
</dbReference>
<protein>
    <recommendedName>
        <fullName evidence="7">Plus3 domain-containing protein</fullName>
    </recommendedName>
</protein>
<keyword evidence="2" id="KW-0805">Transcription regulation</keyword>
<dbReference type="GO" id="GO:0003677">
    <property type="term" value="F:DNA binding"/>
    <property type="evidence" value="ECO:0007669"/>
    <property type="project" value="InterPro"/>
</dbReference>
<feature type="compositionally biased region" description="Basic and acidic residues" evidence="6">
    <location>
        <begin position="234"/>
        <end position="268"/>
    </location>
</feature>
<dbReference type="FunFam" id="3.90.70.200:FF:000003">
    <property type="entry name" value="RNA polymerase-associated protein RTF1"/>
    <property type="match status" value="1"/>
</dbReference>
<evidence type="ECO:0000256" key="6">
    <source>
        <dbReference type="SAM" id="MobiDB-lite"/>
    </source>
</evidence>
<gene>
    <name evidence="8" type="ORF">NE237_001578</name>
</gene>
<dbReference type="Pfam" id="PF03126">
    <property type="entry name" value="Plus-3"/>
    <property type="match status" value="1"/>
</dbReference>
<evidence type="ECO:0000313" key="9">
    <source>
        <dbReference type="Proteomes" id="UP001141806"/>
    </source>
</evidence>
<dbReference type="Gene3D" id="3.90.70.200">
    <property type="entry name" value="Plus-3 domain"/>
    <property type="match status" value="1"/>
</dbReference>